<dbReference type="RefSeq" id="WP_159750179.1">
    <property type="nucleotide sequence ID" value="NZ_CATIYY010000286.1"/>
</dbReference>
<accession>A0A7X3SHX7</accession>
<dbReference type="EMBL" id="WUQX01000001">
    <property type="protein sequence ID" value="MXP74847.1"/>
    <property type="molecule type" value="Genomic_DNA"/>
</dbReference>
<dbReference type="Proteomes" id="UP000460412">
    <property type="component" value="Unassembled WGS sequence"/>
</dbReference>
<protein>
    <submittedName>
        <fullName evidence="1">Uncharacterized protein</fullName>
    </submittedName>
</protein>
<organism evidence="1 2">
    <name type="scientific">Sporofaciens musculi</name>
    <dbReference type="NCBI Taxonomy" id="2681861"/>
    <lineage>
        <taxon>Bacteria</taxon>
        <taxon>Bacillati</taxon>
        <taxon>Bacillota</taxon>
        <taxon>Clostridia</taxon>
        <taxon>Lachnospirales</taxon>
        <taxon>Lachnospiraceae</taxon>
        <taxon>Sporofaciens</taxon>
    </lineage>
</organism>
<sequence length="188" mass="22708">MKSNAERKRIADKILYDMGLWERLSKIGAPHIIGSYKMDMMAWNDLDIDIENQDMSIEKLYELTYYIFQTFHPLWYEAKEEINEDGKTVWFHGFHTIIDEEIWNLDLWFFDLETINKADAYCKNIMKMVKQTPEIQEHIIRIKQELQKRGLYGFEQYSSMDVYRAVLEQGIADTDELLRRYIRMENKL</sequence>
<proteinExistence type="predicted"/>
<evidence type="ECO:0000313" key="2">
    <source>
        <dbReference type="Proteomes" id="UP000460412"/>
    </source>
</evidence>
<comment type="caution">
    <text evidence="1">The sequence shown here is derived from an EMBL/GenBank/DDBJ whole genome shotgun (WGS) entry which is preliminary data.</text>
</comment>
<dbReference type="AlphaFoldDB" id="A0A7X3SHX7"/>
<reference evidence="1 2" key="1">
    <citation type="submission" date="2019-12" db="EMBL/GenBank/DDBJ databases">
        <title>Sporaefaciens musculi gen. nov., sp. nov., a novel bacterium isolated from the caecum of an obese mouse.</title>
        <authorList>
            <person name="Rasmussen T.S."/>
            <person name="Streidl T."/>
            <person name="Hitch T.C.A."/>
            <person name="Wortmann E."/>
            <person name="Deptula P."/>
            <person name="Hansen M."/>
            <person name="Nielsen D.S."/>
            <person name="Clavel T."/>
            <person name="Vogensen F.K."/>
        </authorList>
    </citation>
    <scope>NUCLEOTIDE SEQUENCE [LARGE SCALE GENOMIC DNA]</scope>
    <source>
        <strain evidence="1 2">WCA-9-b2</strain>
    </source>
</reference>
<name>A0A7X3SHX7_9FIRM</name>
<evidence type="ECO:0000313" key="1">
    <source>
        <dbReference type="EMBL" id="MXP74847.1"/>
    </source>
</evidence>
<gene>
    <name evidence="1" type="ORF">GN277_05450</name>
</gene>
<keyword evidence="2" id="KW-1185">Reference proteome</keyword>